<sequence length="448" mass="47793">MGEGEIPGSVEWGVAAIGAFGHASTQLTSGKMGAKQKEDDHAVSLTEDLERLLPIWTSSANKRHVMWLCVVSAPQSDLFPLPFPLQTAADIPPIESPCPPPPTSLPLNHLARHRQFPFHRITLPAKSLCIRHSTSPLRFIEGRHSTPVFYWSLAASLAAQSSARPKFGVGGAILKCCPNDQVANTSVSATIAIPDIERSIITSLGQNAQLLDQSCWVWGFGRNLDGLVLTSSGLQAGPVDGIGEGIKVLAWAIKELQLIPFPSAPICPEYGWVEPRQDAPVAVTPHGSLSSFSPSLFPVLRGLVIRVPRVDVNGGRWAGHRVSDSGQAPATCPLVSIHGRRVQAAYGGPEAKASPAGGTARDCEKGWLNGVKNDGNANESPSLLTTHLPFARRTINGRAMSRCPNGGDFPWFSVKFLHFPLPSAAAARAGADSSNFVPRCANLKSLQH</sequence>
<proteinExistence type="predicted"/>
<protein>
    <submittedName>
        <fullName evidence="1">Uncharacterized protein</fullName>
    </submittedName>
</protein>
<dbReference type="EMBL" id="ML769843">
    <property type="protein sequence ID" value="KAE9386865.1"/>
    <property type="molecule type" value="Genomic_DNA"/>
</dbReference>
<organism evidence="1 2">
    <name type="scientific">Gymnopus androsaceus JB14</name>
    <dbReference type="NCBI Taxonomy" id="1447944"/>
    <lineage>
        <taxon>Eukaryota</taxon>
        <taxon>Fungi</taxon>
        <taxon>Dikarya</taxon>
        <taxon>Basidiomycota</taxon>
        <taxon>Agaricomycotina</taxon>
        <taxon>Agaricomycetes</taxon>
        <taxon>Agaricomycetidae</taxon>
        <taxon>Agaricales</taxon>
        <taxon>Marasmiineae</taxon>
        <taxon>Omphalotaceae</taxon>
        <taxon>Gymnopus</taxon>
    </lineage>
</organism>
<keyword evidence="2" id="KW-1185">Reference proteome</keyword>
<gene>
    <name evidence="1" type="ORF">BT96DRAFT_1005684</name>
</gene>
<name>A0A6A4GNS2_9AGAR</name>
<evidence type="ECO:0000313" key="2">
    <source>
        <dbReference type="Proteomes" id="UP000799118"/>
    </source>
</evidence>
<accession>A0A6A4GNS2</accession>
<dbReference type="AlphaFoldDB" id="A0A6A4GNS2"/>
<dbReference type="Proteomes" id="UP000799118">
    <property type="component" value="Unassembled WGS sequence"/>
</dbReference>
<reference evidence="1" key="1">
    <citation type="journal article" date="2019" name="Environ. Microbiol.">
        <title>Fungal ecological strategies reflected in gene transcription - a case study of two litter decomposers.</title>
        <authorList>
            <person name="Barbi F."/>
            <person name="Kohler A."/>
            <person name="Barry K."/>
            <person name="Baskaran P."/>
            <person name="Daum C."/>
            <person name="Fauchery L."/>
            <person name="Ihrmark K."/>
            <person name="Kuo A."/>
            <person name="LaButti K."/>
            <person name="Lipzen A."/>
            <person name="Morin E."/>
            <person name="Grigoriev I.V."/>
            <person name="Henrissat B."/>
            <person name="Lindahl B."/>
            <person name="Martin F."/>
        </authorList>
    </citation>
    <scope>NUCLEOTIDE SEQUENCE</scope>
    <source>
        <strain evidence="1">JB14</strain>
    </source>
</reference>
<evidence type="ECO:0000313" key="1">
    <source>
        <dbReference type="EMBL" id="KAE9386865.1"/>
    </source>
</evidence>